<evidence type="ECO:0000256" key="5">
    <source>
        <dbReference type="ARBA" id="ARBA00023239"/>
    </source>
</evidence>
<feature type="domain" description="Dihydroneopterin aldolase/epimerase" evidence="8">
    <location>
        <begin position="1"/>
        <end position="109"/>
    </location>
</feature>
<comment type="caution">
    <text evidence="9">The sequence shown here is derived from an EMBL/GenBank/DDBJ whole genome shotgun (WGS) entry which is preliminary data.</text>
</comment>
<dbReference type="GO" id="GO:0046656">
    <property type="term" value="P:folic acid biosynthetic process"/>
    <property type="evidence" value="ECO:0007669"/>
    <property type="project" value="UniProtKB-UniRule"/>
</dbReference>
<dbReference type="NCBIfam" id="TIGR00525">
    <property type="entry name" value="folB"/>
    <property type="match status" value="1"/>
</dbReference>
<keyword evidence="10" id="KW-1185">Reference proteome</keyword>
<evidence type="ECO:0000259" key="8">
    <source>
        <dbReference type="SMART" id="SM00905"/>
    </source>
</evidence>
<dbReference type="Pfam" id="PF02152">
    <property type="entry name" value="FolB"/>
    <property type="match status" value="1"/>
</dbReference>
<gene>
    <name evidence="9" type="ORF">FD27_GL001198</name>
</gene>
<name>A0A0R1P4B2_9LACO</name>
<accession>A0A0R1P4B2</accession>
<dbReference type="Gene3D" id="3.30.1130.10">
    <property type="match status" value="1"/>
</dbReference>
<dbReference type="STRING" id="1423746.FD27_GL001198"/>
<organism evidence="9 10">
    <name type="scientific">Limosilactobacillus frumenti DSM 13145</name>
    <dbReference type="NCBI Taxonomy" id="1423746"/>
    <lineage>
        <taxon>Bacteria</taxon>
        <taxon>Bacillati</taxon>
        <taxon>Bacillota</taxon>
        <taxon>Bacilli</taxon>
        <taxon>Lactobacillales</taxon>
        <taxon>Lactobacillaceae</taxon>
        <taxon>Limosilactobacillus</taxon>
    </lineage>
</organism>
<proteinExistence type="inferred from homology"/>
<evidence type="ECO:0000313" key="10">
    <source>
        <dbReference type="Proteomes" id="UP000051445"/>
    </source>
</evidence>
<dbReference type="GO" id="GO:0046654">
    <property type="term" value="P:tetrahydrofolate biosynthetic process"/>
    <property type="evidence" value="ECO:0007669"/>
    <property type="project" value="UniProtKB-UniRule"/>
</dbReference>
<evidence type="ECO:0000256" key="3">
    <source>
        <dbReference type="ARBA" id="ARBA00005708"/>
    </source>
</evidence>
<dbReference type="PANTHER" id="PTHR42844">
    <property type="entry name" value="DIHYDRONEOPTERIN ALDOLASE 1-RELATED"/>
    <property type="match status" value="1"/>
</dbReference>
<dbReference type="NCBIfam" id="TIGR00526">
    <property type="entry name" value="folB_dom"/>
    <property type="match status" value="1"/>
</dbReference>
<dbReference type="PATRIC" id="fig|1423746.3.peg.1217"/>
<sequence length="115" mass="13581">MVFHTYNGVFDAERQLGQKLEIDCLMTYPIEEQVQDDDLHETVSYADVYETIRQFVSQHHYKLIESLANHLGKQILRDYPQLQAVHLNIRKYNLPIEGVLNNAEIEVDFHHEQND</sequence>
<keyword evidence="5 7" id="KW-0456">Lyase</keyword>
<dbReference type="EC" id="4.1.2.25" evidence="7"/>
<evidence type="ECO:0000256" key="2">
    <source>
        <dbReference type="ARBA" id="ARBA00005013"/>
    </source>
</evidence>
<comment type="catalytic activity">
    <reaction evidence="1 7">
        <text>7,8-dihydroneopterin = 6-hydroxymethyl-7,8-dihydropterin + glycolaldehyde</text>
        <dbReference type="Rhea" id="RHEA:10540"/>
        <dbReference type="ChEBI" id="CHEBI:17001"/>
        <dbReference type="ChEBI" id="CHEBI:17071"/>
        <dbReference type="ChEBI" id="CHEBI:44841"/>
        <dbReference type="EC" id="4.1.2.25"/>
    </reaction>
</comment>
<dbReference type="AlphaFoldDB" id="A0A0R1P4B2"/>
<dbReference type="SUPFAM" id="SSF55620">
    <property type="entry name" value="Tetrahydrobiopterin biosynthesis enzymes-like"/>
    <property type="match status" value="1"/>
</dbReference>
<dbReference type="UniPathway" id="UPA00077">
    <property type="reaction ID" value="UER00154"/>
</dbReference>
<evidence type="ECO:0000256" key="1">
    <source>
        <dbReference type="ARBA" id="ARBA00001353"/>
    </source>
</evidence>
<comment type="similarity">
    <text evidence="3 7">Belongs to the DHNA family.</text>
</comment>
<evidence type="ECO:0000313" key="9">
    <source>
        <dbReference type="EMBL" id="KRL27438.1"/>
    </source>
</evidence>
<dbReference type="GO" id="GO:0005737">
    <property type="term" value="C:cytoplasm"/>
    <property type="evidence" value="ECO:0007669"/>
    <property type="project" value="TreeGrafter"/>
</dbReference>
<dbReference type="InterPro" id="IPR006156">
    <property type="entry name" value="Dihydroneopterin_aldolase"/>
</dbReference>
<dbReference type="InterPro" id="IPR043133">
    <property type="entry name" value="GTP-CH-I_C/QueF"/>
</dbReference>
<evidence type="ECO:0000256" key="7">
    <source>
        <dbReference type="RuleBase" id="RU362079"/>
    </source>
</evidence>
<evidence type="ECO:0000256" key="6">
    <source>
        <dbReference type="ARBA" id="ARBA00037702"/>
    </source>
</evidence>
<dbReference type="InterPro" id="IPR006157">
    <property type="entry name" value="FolB_dom"/>
</dbReference>
<dbReference type="SMART" id="SM00905">
    <property type="entry name" value="FolB"/>
    <property type="match status" value="1"/>
</dbReference>
<comment type="pathway">
    <text evidence="2 7">Cofactor biosynthesis; tetrahydrofolate biosynthesis; 2-amino-4-hydroxy-6-hydroxymethyl-7,8-dihydropteridine diphosphate from 7,8-dihydroneopterin triphosphate: step 3/4.</text>
</comment>
<dbReference type="GO" id="GO:0004150">
    <property type="term" value="F:dihydroneopterin aldolase activity"/>
    <property type="evidence" value="ECO:0007669"/>
    <property type="project" value="UniProtKB-UniRule"/>
</dbReference>
<dbReference type="PANTHER" id="PTHR42844:SF1">
    <property type="entry name" value="DIHYDRONEOPTERIN ALDOLASE 1-RELATED"/>
    <property type="match status" value="1"/>
</dbReference>
<dbReference type="EMBL" id="AZER01000016">
    <property type="protein sequence ID" value="KRL27438.1"/>
    <property type="molecule type" value="Genomic_DNA"/>
</dbReference>
<reference evidence="9 10" key="1">
    <citation type="journal article" date="2015" name="Genome Announc.">
        <title>Expanding the biotechnology potential of lactobacilli through comparative genomics of 213 strains and associated genera.</title>
        <authorList>
            <person name="Sun Z."/>
            <person name="Harris H.M."/>
            <person name="McCann A."/>
            <person name="Guo C."/>
            <person name="Argimon S."/>
            <person name="Zhang W."/>
            <person name="Yang X."/>
            <person name="Jeffery I.B."/>
            <person name="Cooney J.C."/>
            <person name="Kagawa T.F."/>
            <person name="Liu W."/>
            <person name="Song Y."/>
            <person name="Salvetti E."/>
            <person name="Wrobel A."/>
            <person name="Rasinkangas P."/>
            <person name="Parkhill J."/>
            <person name="Rea M.C."/>
            <person name="O'Sullivan O."/>
            <person name="Ritari J."/>
            <person name="Douillard F.P."/>
            <person name="Paul Ross R."/>
            <person name="Yang R."/>
            <person name="Briner A.E."/>
            <person name="Felis G.E."/>
            <person name="de Vos W.M."/>
            <person name="Barrangou R."/>
            <person name="Klaenhammer T.R."/>
            <person name="Caufield P.W."/>
            <person name="Cui Y."/>
            <person name="Zhang H."/>
            <person name="O'Toole P.W."/>
        </authorList>
    </citation>
    <scope>NUCLEOTIDE SEQUENCE [LARGE SCALE GENOMIC DNA]</scope>
    <source>
        <strain evidence="9 10">DSM 13145</strain>
    </source>
</reference>
<evidence type="ECO:0000256" key="4">
    <source>
        <dbReference type="ARBA" id="ARBA00022909"/>
    </source>
</evidence>
<comment type="function">
    <text evidence="6 7">Catalyzes the conversion of 7,8-dihydroneopterin to 6-hydroxymethyl-7,8-dihydropterin.</text>
</comment>
<dbReference type="Proteomes" id="UP000051445">
    <property type="component" value="Unassembled WGS sequence"/>
</dbReference>
<protein>
    <recommendedName>
        <fullName evidence="7">7,8-dihydroneopterin aldolase</fullName>
        <ecNumber evidence="7">4.1.2.25</ecNumber>
    </recommendedName>
</protein>
<keyword evidence="4 7" id="KW-0289">Folate biosynthesis</keyword>